<keyword evidence="4" id="KW-1185">Reference proteome</keyword>
<dbReference type="PANTHER" id="PTHR35176">
    <property type="entry name" value="HEME OXYGENASE HI_0854-RELATED"/>
    <property type="match status" value="1"/>
</dbReference>
<dbReference type="SUPFAM" id="SSF50475">
    <property type="entry name" value="FMN-binding split barrel"/>
    <property type="match status" value="1"/>
</dbReference>
<dbReference type="Proteomes" id="UP000176005">
    <property type="component" value="Unassembled WGS sequence"/>
</dbReference>
<evidence type="ECO:0000313" key="4">
    <source>
        <dbReference type="Proteomes" id="UP000176005"/>
    </source>
</evidence>
<dbReference type="GO" id="GO:0070967">
    <property type="term" value="F:coenzyme F420 binding"/>
    <property type="evidence" value="ECO:0007669"/>
    <property type="project" value="TreeGrafter"/>
</dbReference>
<dbReference type="GO" id="GO:0016627">
    <property type="term" value="F:oxidoreductase activity, acting on the CH-CH group of donors"/>
    <property type="evidence" value="ECO:0007669"/>
    <property type="project" value="TreeGrafter"/>
</dbReference>
<reference evidence="3 4" key="1">
    <citation type="journal article" date="2016" name="Front. Microbiol.">
        <title>Comparative Genomics Analysis of Streptomyces Species Reveals Their Adaptation to the Marine Environment and Their Diversity at the Genomic Level.</title>
        <authorList>
            <person name="Tian X."/>
            <person name="Zhang Z."/>
            <person name="Yang T."/>
            <person name="Chen M."/>
            <person name="Li J."/>
            <person name="Chen F."/>
            <person name="Yang J."/>
            <person name="Li W."/>
            <person name="Zhang B."/>
            <person name="Zhang Z."/>
            <person name="Wu J."/>
            <person name="Zhang C."/>
            <person name="Long L."/>
            <person name="Xiao J."/>
        </authorList>
    </citation>
    <scope>NUCLEOTIDE SEQUENCE [LARGE SCALE GENOMIC DNA]</scope>
    <source>
        <strain evidence="3 4">SCSIO 10429</strain>
    </source>
</reference>
<comment type="caution">
    <text evidence="3">The sequence shown here is derived from an EMBL/GenBank/DDBJ whole genome shotgun (WGS) entry which is preliminary data.</text>
</comment>
<dbReference type="EMBL" id="LJGW01000187">
    <property type="protein sequence ID" value="OEV11800.1"/>
    <property type="molecule type" value="Genomic_DNA"/>
</dbReference>
<dbReference type="InterPro" id="IPR019967">
    <property type="entry name" value="F420-dep_enz_PPOX_Rv0121"/>
</dbReference>
<proteinExistence type="predicted"/>
<evidence type="ECO:0000313" key="3">
    <source>
        <dbReference type="EMBL" id="OEV11800.1"/>
    </source>
</evidence>
<dbReference type="RefSeq" id="WP_070016720.1">
    <property type="nucleotide sequence ID" value="NZ_LJGW01000187.1"/>
</dbReference>
<name>A0A1E7L6K9_9ACTN</name>
<dbReference type="Gene3D" id="2.30.110.10">
    <property type="entry name" value="Electron Transport, Fmn-binding Protein, Chain A"/>
    <property type="match status" value="1"/>
</dbReference>
<feature type="domain" description="Pyridoxamine 5'-phosphate oxidase N-terminal" evidence="2">
    <location>
        <begin position="7"/>
        <end position="140"/>
    </location>
</feature>
<dbReference type="GO" id="GO:0005829">
    <property type="term" value="C:cytosol"/>
    <property type="evidence" value="ECO:0007669"/>
    <property type="project" value="TreeGrafter"/>
</dbReference>
<evidence type="ECO:0000259" key="2">
    <source>
        <dbReference type="Pfam" id="PF01243"/>
    </source>
</evidence>
<dbReference type="InterPro" id="IPR012349">
    <property type="entry name" value="Split_barrel_FMN-bd"/>
</dbReference>
<dbReference type="InterPro" id="IPR011576">
    <property type="entry name" value="Pyridox_Oxase_N"/>
</dbReference>
<dbReference type="AlphaFoldDB" id="A0A1E7L6K9"/>
<dbReference type="Pfam" id="PF01243">
    <property type="entry name" value="PNPOx_N"/>
    <property type="match status" value="1"/>
</dbReference>
<dbReference type="PANTHER" id="PTHR35176:SF2">
    <property type="entry name" value="F420H(2)-DEPENDENT REDUCTASE RV1155"/>
    <property type="match status" value="1"/>
</dbReference>
<keyword evidence="1" id="KW-0560">Oxidoreductase</keyword>
<organism evidence="3 4">
    <name type="scientific">Streptomyces nanshensis</name>
    <dbReference type="NCBI Taxonomy" id="518642"/>
    <lineage>
        <taxon>Bacteria</taxon>
        <taxon>Bacillati</taxon>
        <taxon>Actinomycetota</taxon>
        <taxon>Actinomycetes</taxon>
        <taxon>Kitasatosporales</taxon>
        <taxon>Streptomycetaceae</taxon>
        <taxon>Streptomyces</taxon>
    </lineage>
</organism>
<sequence>MPKMTGDEARRRFAGERAVTLATTDGAGCPHLVPVTFALSGDAVVFAVDHKPKRSQRLKRLANIAADPSVCLLADFYDEDWERLWWTRADGTARVLPPPAESAESASYAELLVAKYSRQYGDRPPQGPVVEITVERWTGWRAA</sequence>
<evidence type="ECO:0000256" key="1">
    <source>
        <dbReference type="ARBA" id="ARBA00023002"/>
    </source>
</evidence>
<dbReference type="InterPro" id="IPR052019">
    <property type="entry name" value="F420H2_bilvrd_red/Heme_oxyg"/>
</dbReference>
<dbReference type="NCBIfam" id="TIGR03668">
    <property type="entry name" value="Rv0121_F420"/>
    <property type="match status" value="1"/>
</dbReference>
<protein>
    <submittedName>
        <fullName evidence="3">F420-dependent protein</fullName>
    </submittedName>
</protein>
<accession>A0A1E7L6K9</accession>
<gene>
    <name evidence="3" type="ORF">AN218_11365</name>
</gene>